<dbReference type="EMBL" id="JACHOR010000001">
    <property type="protein sequence ID" value="MBB5744869.1"/>
    <property type="molecule type" value="Genomic_DNA"/>
</dbReference>
<proteinExistence type="predicted"/>
<evidence type="ECO:0000313" key="2">
    <source>
        <dbReference type="EMBL" id="MBB5744869.1"/>
    </source>
</evidence>
<reference evidence="2 3" key="1">
    <citation type="submission" date="2020-08" db="EMBL/GenBank/DDBJ databases">
        <title>Genomic Encyclopedia of Type Strains, Phase IV (KMG-IV): sequencing the most valuable type-strain genomes for metagenomic binning, comparative biology and taxonomic classification.</title>
        <authorList>
            <person name="Goeker M."/>
        </authorList>
    </citation>
    <scope>NUCLEOTIDE SEQUENCE [LARGE SCALE GENOMIC DNA]</scope>
    <source>
        <strain evidence="2 3">DSM 4737</strain>
    </source>
</reference>
<feature type="transmembrane region" description="Helical" evidence="1">
    <location>
        <begin position="21"/>
        <end position="39"/>
    </location>
</feature>
<organism evidence="2 3">
    <name type="scientific">Brevundimonas variabilis</name>
    <dbReference type="NCBI Taxonomy" id="74312"/>
    <lineage>
        <taxon>Bacteria</taxon>
        <taxon>Pseudomonadati</taxon>
        <taxon>Pseudomonadota</taxon>
        <taxon>Alphaproteobacteria</taxon>
        <taxon>Caulobacterales</taxon>
        <taxon>Caulobacteraceae</taxon>
        <taxon>Brevundimonas</taxon>
    </lineage>
</organism>
<evidence type="ECO:0000313" key="3">
    <source>
        <dbReference type="Proteomes" id="UP000545037"/>
    </source>
</evidence>
<sequence length="56" mass="6248">MSRSSLLRESIAMDRQPRPTVWSMAMTLMGVFFGVAPATRTNLHEPSEPTGKASRR</sequence>
<keyword evidence="3" id="KW-1185">Reference proteome</keyword>
<dbReference type="Proteomes" id="UP000545037">
    <property type="component" value="Unassembled WGS sequence"/>
</dbReference>
<protein>
    <submittedName>
        <fullName evidence="2">Uncharacterized protein</fullName>
    </submittedName>
</protein>
<keyword evidence="1" id="KW-1133">Transmembrane helix</keyword>
<keyword evidence="1" id="KW-0812">Transmembrane</keyword>
<keyword evidence="1" id="KW-0472">Membrane</keyword>
<name>A0A7W9FEY9_9CAUL</name>
<comment type="caution">
    <text evidence="2">The sequence shown here is derived from an EMBL/GenBank/DDBJ whole genome shotgun (WGS) entry which is preliminary data.</text>
</comment>
<evidence type="ECO:0000256" key="1">
    <source>
        <dbReference type="SAM" id="Phobius"/>
    </source>
</evidence>
<accession>A0A7W9FEY9</accession>
<dbReference type="AlphaFoldDB" id="A0A7W9FEY9"/>
<dbReference type="RefSeq" id="WP_183211823.1">
    <property type="nucleotide sequence ID" value="NZ_JACHOR010000001.1"/>
</dbReference>
<gene>
    <name evidence="2" type="ORF">GGR13_000441</name>
</gene>